<dbReference type="RefSeq" id="WP_395419000.1">
    <property type="nucleotide sequence ID" value="NZ_JBIPKE010000020.1"/>
</dbReference>
<evidence type="ECO:0000256" key="1">
    <source>
        <dbReference type="SAM" id="SignalP"/>
    </source>
</evidence>
<dbReference type="Proteomes" id="UP001610063">
    <property type="component" value="Unassembled WGS sequence"/>
</dbReference>
<dbReference type="EMBL" id="JBIPKE010000020">
    <property type="protein sequence ID" value="MFH6985578.1"/>
    <property type="molecule type" value="Genomic_DNA"/>
</dbReference>
<feature type="chain" id="PRO_5046481095" evidence="1">
    <location>
        <begin position="21"/>
        <end position="393"/>
    </location>
</feature>
<feature type="signal peptide" evidence="1">
    <location>
        <begin position="1"/>
        <end position="20"/>
    </location>
</feature>
<evidence type="ECO:0000259" key="2">
    <source>
        <dbReference type="PROSITE" id="PS51352"/>
    </source>
</evidence>
<organism evidence="3 4">
    <name type="scientific">Marinoscillum luteum</name>
    <dbReference type="NCBI Taxonomy" id="861051"/>
    <lineage>
        <taxon>Bacteria</taxon>
        <taxon>Pseudomonadati</taxon>
        <taxon>Bacteroidota</taxon>
        <taxon>Cytophagia</taxon>
        <taxon>Cytophagales</taxon>
        <taxon>Reichenbachiellaceae</taxon>
        <taxon>Marinoscillum</taxon>
    </lineage>
</organism>
<evidence type="ECO:0000313" key="3">
    <source>
        <dbReference type="EMBL" id="MFH6985578.1"/>
    </source>
</evidence>
<name>A0ABW7ND60_9BACT</name>
<gene>
    <name evidence="3" type="ORF">ACHKAR_19150</name>
</gene>
<dbReference type="Gene3D" id="3.40.30.10">
    <property type="entry name" value="Glutaredoxin"/>
    <property type="match status" value="1"/>
</dbReference>
<dbReference type="PROSITE" id="PS51352">
    <property type="entry name" value="THIOREDOXIN_2"/>
    <property type="match status" value="1"/>
</dbReference>
<accession>A0ABW7ND60</accession>
<keyword evidence="1" id="KW-0732">Signal</keyword>
<dbReference type="Pfam" id="PF13899">
    <property type="entry name" value="Thioredoxin_7"/>
    <property type="match status" value="1"/>
</dbReference>
<comment type="caution">
    <text evidence="3">The sequence shown here is derived from an EMBL/GenBank/DDBJ whole genome shotgun (WGS) entry which is preliminary data.</text>
</comment>
<dbReference type="SUPFAM" id="SSF52833">
    <property type="entry name" value="Thioredoxin-like"/>
    <property type="match status" value="1"/>
</dbReference>
<protein>
    <submittedName>
        <fullName evidence="3">Thioredoxin family protein</fullName>
    </submittedName>
</protein>
<evidence type="ECO:0000313" key="4">
    <source>
        <dbReference type="Proteomes" id="UP001610063"/>
    </source>
</evidence>
<reference evidence="3 4" key="1">
    <citation type="journal article" date="2013" name="Int. J. Syst. Evol. Microbiol.">
        <title>Marinoscillum luteum sp. nov., isolated from marine sediment.</title>
        <authorList>
            <person name="Cha I.T."/>
            <person name="Park S.J."/>
            <person name="Kim S.J."/>
            <person name="Kim J.G."/>
            <person name="Jung M.Y."/>
            <person name="Shin K.S."/>
            <person name="Kwon K.K."/>
            <person name="Yang S.H."/>
            <person name="Seo Y.S."/>
            <person name="Rhee S.K."/>
        </authorList>
    </citation>
    <scope>NUCLEOTIDE SEQUENCE [LARGE SCALE GENOMIC DNA]</scope>
    <source>
        <strain evidence="3 4">KCTC 23939</strain>
    </source>
</reference>
<sequence length="393" mass="44771">MSKSFFFSAFVLLITLCAAAQGGVKFSDLSWAEALDQSKKSGKLIFLEGYADWSQPCAILEKYTFTDREVGAFFNFNFINIRMDMEDIAGAVLAEEYEVSSFPVLLFLDGNGEVVHRGCGAVETDELMTLGRAALGAGSLSEMEQHFEDGERSLDFLVDYSLMLADACLDRTKLVETFFSELPHSKWMEESAWAMINLNVSDPYSEPFQYLIAYHDMYGLKYGKDTVDQKIHDVMLDQLIAIYEGEDLTLFATQALRQLMSEVDFDKKGELQSLVNLKAADLKANWPVYAENAVKVVQEQQVEDPDQLNEFAWKFYLFVDDEAHLSQAKNWMRGVVDRYPSATYYDSYASLLFKLGEKKEAVKYSEKALQAAEIELEDLMYYKNQLKFFTEGQ</sequence>
<dbReference type="InterPro" id="IPR036249">
    <property type="entry name" value="Thioredoxin-like_sf"/>
</dbReference>
<keyword evidence="4" id="KW-1185">Reference proteome</keyword>
<feature type="domain" description="Thioredoxin" evidence="2">
    <location>
        <begin position="5"/>
        <end position="136"/>
    </location>
</feature>
<proteinExistence type="predicted"/>
<dbReference type="InterPro" id="IPR013766">
    <property type="entry name" value="Thioredoxin_domain"/>
</dbReference>